<evidence type="ECO:0000313" key="2">
    <source>
        <dbReference type="EMBL" id="NKE71623.1"/>
    </source>
</evidence>
<protein>
    <recommendedName>
        <fullName evidence="4">Secreted protein</fullName>
    </recommendedName>
</protein>
<dbReference type="AlphaFoldDB" id="A0A7X6DQN9"/>
<keyword evidence="1" id="KW-0732">Signal</keyword>
<evidence type="ECO:0008006" key="4">
    <source>
        <dbReference type="Google" id="ProtNLM"/>
    </source>
</evidence>
<sequence>MIKYFILIGFMAMSTAHPAGAADWKVIPQPKLGMVSATANQNFSGGAGKTEKATLPDFASLPQLLEAASSDQAGADRSAKAEARLEMENGVIRFKGNLETTDKMPTDFLAPVASMKGAVTLDLKVVLPNQPGTIKGSIRVTHNAPESMIAAGTEEVQKGLPENIIAKVFVNDELVLNSTDLTAGVEKEIPVPLRHEDIVTIFVQEEFSMIASGKVDLLSTIEYNFTP</sequence>
<gene>
    <name evidence="2" type="ORF">MNODULE_12815</name>
</gene>
<proteinExistence type="predicted"/>
<keyword evidence="3" id="KW-1185">Reference proteome</keyword>
<comment type="caution">
    <text evidence="2">The sequence shown here is derived from an EMBL/GenBank/DDBJ whole genome shotgun (WGS) entry which is preliminary data.</text>
</comment>
<dbReference type="Proteomes" id="UP000534783">
    <property type="component" value="Unassembled WGS sequence"/>
</dbReference>
<feature type="chain" id="PRO_5031038580" description="Secreted protein" evidence="1">
    <location>
        <begin position="22"/>
        <end position="227"/>
    </location>
</feature>
<dbReference type="RefSeq" id="WP_168060428.1">
    <property type="nucleotide sequence ID" value="NZ_VTOW01000002.1"/>
</dbReference>
<evidence type="ECO:0000313" key="3">
    <source>
        <dbReference type="Proteomes" id="UP000534783"/>
    </source>
</evidence>
<feature type="signal peptide" evidence="1">
    <location>
        <begin position="1"/>
        <end position="21"/>
    </location>
</feature>
<evidence type="ECO:0000256" key="1">
    <source>
        <dbReference type="SAM" id="SignalP"/>
    </source>
</evidence>
<accession>A0A7X6DQN9</accession>
<reference evidence="2 3" key="1">
    <citation type="journal article" date="2020" name="Nature">
        <title>Bacterial chemolithoautotrophy via manganese oxidation.</title>
        <authorList>
            <person name="Yu H."/>
            <person name="Leadbetter J.R."/>
        </authorList>
    </citation>
    <scope>NUCLEOTIDE SEQUENCE [LARGE SCALE GENOMIC DNA]</scope>
    <source>
        <strain evidence="2 3">Mn-1</strain>
    </source>
</reference>
<dbReference type="EMBL" id="VTOW01000002">
    <property type="protein sequence ID" value="NKE71623.1"/>
    <property type="molecule type" value="Genomic_DNA"/>
</dbReference>
<organism evidence="2 3">
    <name type="scientific">Candidatus Manganitrophus noduliformans</name>
    <dbReference type="NCBI Taxonomy" id="2606439"/>
    <lineage>
        <taxon>Bacteria</taxon>
        <taxon>Pseudomonadati</taxon>
        <taxon>Nitrospirota</taxon>
        <taxon>Nitrospiria</taxon>
        <taxon>Candidatus Troglogloeales</taxon>
        <taxon>Candidatus Manganitrophaceae</taxon>
        <taxon>Candidatus Manganitrophus</taxon>
    </lineage>
</organism>
<name>A0A7X6DQN9_9BACT</name>